<protein>
    <submittedName>
        <fullName evidence="1">Uncharacterized protein</fullName>
    </submittedName>
</protein>
<gene>
    <name evidence="1" type="ORF">GPM918_LOCUS39860</name>
    <name evidence="2" type="ORF">SRO942_LOCUS40766</name>
</gene>
<keyword evidence="3" id="KW-1185">Reference proteome</keyword>
<evidence type="ECO:0000313" key="1">
    <source>
        <dbReference type="EMBL" id="CAF1562617.1"/>
    </source>
</evidence>
<dbReference type="Proteomes" id="UP000663829">
    <property type="component" value="Unassembled WGS sequence"/>
</dbReference>
<dbReference type="AlphaFoldDB" id="A0A815XVQ9"/>
<evidence type="ECO:0000313" key="3">
    <source>
        <dbReference type="Proteomes" id="UP000663829"/>
    </source>
</evidence>
<accession>A0A815XVQ9</accession>
<evidence type="ECO:0000313" key="2">
    <source>
        <dbReference type="EMBL" id="CAF4424181.1"/>
    </source>
</evidence>
<dbReference type="Proteomes" id="UP000681722">
    <property type="component" value="Unassembled WGS sequence"/>
</dbReference>
<reference evidence="1" key="1">
    <citation type="submission" date="2021-02" db="EMBL/GenBank/DDBJ databases">
        <authorList>
            <person name="Nowell W R."/>
        </authorList>
    </citation>
    <scope>NUCLEOTIDE SEQUENCE</scope>
</reference>
<sequence length="171" mass="20163">MSNVLTANQLELFNYAFPTATLILASNKPHTIPRELLRQVKEIGCDNFGLSRYVLTYPASQVINLLRTSSWCTVWILFSKSFKFKNPHFNIEDYNDLLQQENNKIVFNKGYHMSLCYGTLISMNKFHWYSSNYHYEKKSNWIIRFIANRAELVEMSNRTVLRRVITAEHLD</sequence>
<name>A0A815XVQ9_9BILA</name>
<dbReference type="EMBL" id="CAJOBC010094341">
    <property type="protein sequence ID" value="CAF4424181.1"/>
    <property type="molecule type" value="Genomic_DNA"/>
</dbReference>
<proteinExistence type="predicted"/>
<comment type="caution">
    <text evidence="1">The sequence shown here is derived from an EMBL/GenBank/DDBJ whole genome shotgun (WGS) entry which is preliminary data.</text>
</comment>
<organism evidence="1 3">
    <name type="scientific">Didymodactylos carnosus</name>
    <dbReference type="NCBI Taxonomy" id="1234261"/>
    <lineage>
        <taxon>Eukaryota</taxon>
        <taxon>Metazoa</taxon>
        <taxon>Spiralia</taxon>
        <taxon>Gnathifera</taxon>
        <taxon>Rotifera</taxon>
        <taxon>Eurotatoria</taxon>
        <taxon>Bdelloidea</taxon>
        <taxon>Philodinida</taxon>
        <taxon>Philodinidae</taxon>
        <taxon>Didymodactylos</taxon>
    </lineage>
</organism>
<dbReference type="EMBL" id="CAJNOQ010028578">
    <property type="protein sequence ID" value="CAF1562617.1"/>
    <property type="molecule type" value="Genomic_DNA"/>
</dbReference>